<evidence type="ECO:0000256" key="3">
    <source>
        <dbReference type="ARBA" id="ARBA00022833"/>
    </source>
</evidence>
<keyword evidence="1" id="KW-0479">Metal-binding</keyword>
<reference evidence="6" key="1">
    <citation type="submission" date="2020-04" db="EMBL/GenBank/DDBJ databases">
        <authorList>
            <person name="Neveu A P."/>
        </authorList>
    </citation>
    <scope>NUCLEOTIDE SEQUENCE</scope>
    <source>
        <tissue evidence="6">Whole embryo</tissue>
    </source>
</reference>
<evidence type="ECO:0000256" key="4">
    <source>
        <dbReference type="SAM" id="MobiDB-lite"/>
    </source>
</evidence>
<dbReference type="SUPFAM" id="SSF57903">
    <property type="entry name" value="FYVE/PHD zinc finger"/>
    <property type="match status" value="1"/>
</dbReference>
<name>A0A6F9DPC3_9ASCI</name>
<feature type="region of interest" description="Disordered" evidence="4">
    <location>
        <begin position="360"/>
        <end position="400"/>
    </location>
</feature>
<keyword evidence="2" id="KW-0863">Zinc-finger</keyword>
<dbReference type="Pfam" id="PF26054">
    <property type="entry name" value="PHD_G2E3"/>
    <property type="match status" value="1"/>
</dbReference>
<sequence length="400" mass="45273">MIMSAYCRKPCHVKPKRKKQPKKASSKTEVVDSKPPQEQWWKEFGISLKDIKLLPQNDRCIFCWSSEDCEERFGELLCHFYTGLTMHYFCLLLSSGLHQTVTDEAADSSNAKDSIYGFMIKDIVQEVKRAQKLRCTFCCKRGASIGCVVHKCKTKFHFPCGLNVSVLSQFYDSFPSYCRLHRPKQSIEVSQVAAPTTLKCPICLCKVQNVSDDYHIVRTPCCANSVIHRTCVQQQAFSCGTYFFRCPVCNDSDNFSDEMKRMGIYVPERDASWELSHDAFTDLLERHSICDVKQCICPHGKDYNLKGTEWAVVLCDLCGSSGTHIACSEEVDSENSYYSCEVCTEIHGTDGAREMAVSMGVISPPKATPRRSTRRRALRSPEESTSKRSRPADGLRETTV</sequence>
<dbReference type="Pfam" id="PF13771">
    <property type="entry name" value="zf-HC5HC2H"/>
    <property type="match status" value="1"/>
</dbReference>
<gene>
    <name evidence="6" type="primary">Phf7</name>
</gene>
<evidence type="ECO:0000256" key="2">
    <source>
        <dbReference type="ARBA" id="ARBA00022771"/>
    </source>
</evidence>
<dbReference type="InterPro" id="IPR051188">
    <property type="entry name" value="PHD-type_Zinc_Finger"/>
</dbReference>
<dbReference type="AlphaFoldDB" id="A0A6F9DPC3"/>
<dbReference type="InterPro" id="IPR059102">
    <property type="entry name" value="PHD_PHF7/G2E3-like"/>
</dbReference>
<evidence type="ECO:0000259" key="5">
    <source>
        <dbReference type="PROSITE" id="PS51805"/>
    </source>
</evidence>
<dbReference type="GO" id="GO:0005634">
    <property type="term" value="C:nucleus"/>
    <property type="evidence" value="ECO:0007669"/>
    <property type="project" value="TreeGrafter"/>
</dbReference>
<organism evidence="6">
    <name type="scientific">Phallusia mammillata</name>
    <dbReference type="NCBI Taxonomy" id="59560"/>
    <lineage>
        <taxon>Eukaryota</taxon>
        <taxon>Metazoa</taxon>
        <taxon>Chordata</taxon>
        <taxon>Tunicata</taxon>
        <taxon>Ascidiacea</taxon>
        <taxon>Phlebobranchia</taxon>
        <taxon>Ascidiidae</taxon>
        <taxon>Phallusia</taxon>
    </lineage>
</organism>
<dbReference type="PANTHER" id="PTHR12420:SF42">
    <property type="entry name" value="G2_M PHASE-SPECIFIC E3 UBIQUITIN-PROTEIN LIGASE"/>
    <property type="match status" value="1"/>
</dbReference>
<evidence type="ECO:0000256" key="1">
    <source>
        <dbReference type="ARBA" id="ARBA00022723"/>
    </source>
</evidence>
<proteinExistence type="evidence at transcript level"/>
<keyword evidence="3" id="KW-0862">Zinc</keyword>
<feature type="compositionally biased region" description="Basic residues" evidence="4">
    <location>
        <begin position="368"/>
        <end position="378"/>
    </location>
</feature>
<dbReference type="InterPro" id="IPR013083">
    <property type="entry name" value="Znf_RING/FYVE/PHD"/>
</dbReference>
<evidence type="ECO:0000313" key="6">
    <source>
        <dbReference type="EMBL" id="CAB3264833.1"/>
    </source>
</evidence>
<dbReference type="EMBL" id="LR788971">
    <property type="protein sequence ID" value="CAB3264833.1"/>
    <property type="molecule type" value="mRNA"/>
</dbReference>
<dbReference type="PROSITE" id="PS51805">
    <property type="entry name" value="EPHD"/>
    <property type="match status" value="1"/>
</dbReference>
<dbReference type="Gene3D" id="3.30.40.10">
    <property type="entry name" value="Zinc/RING finger domain, C3HC4 (zinc finger)"/>
    <property type="match status" value="2"/>
</dbReference>
<feature type="domain" description="PHD-type" evidence="5">
    <location>
        <begin position="57"/>
        <end position="182"/>
    </location>
</feature>
<dbReference type="InterPro" id="IPR034732">
    <property type="entry name" value="EPHD"/>
</dbReference>
<feature type="region of interest" description="Disordered" evidence="4">
    <location>
        <begin position="12"/>
        <end position="34"/>
    </location>
</feature>
<feature type="compositionally biased region" description="Basic residues" evidence="4">
    <location>
        <begin position="12"/>
        <end position="25"/>
    </location>
</feature>
<dbReference type="PANTHER" id="PTHR12420">
    <property type="entry name" value="PHD FINGER PROTEIN"/>
    <property type="match status" value="1"/>
</dbReference>
<feature type="compositionally biased region" description="Basic and acidic residues" evidence="4">
    <location>
        <begin position="379"/>
        <end position="400"/>
    </location>
</feature>
<dbReference type="GO" id="GO:0008270">
    <property type="term" value="F:zinc ion binding"/>
    <property type="evidence" value="ECO:0007669"/>
    <property type="project" value="UniProtKB-KW"/>
</dbReference>
<protein>
    <submittedName>
        <fullName evidence="6">PHD finger protein 7</fullName>
    </submittedName>
</protein>
<accession>A0A6F9DPC3</accession>
<dbReference type="InterPro" id="IPR011011">
    <property type="entry name" value="Znf_FYVE_PHD"/>
</dbReference>